<evidence type="ECO:0000256" key="6">
    <source>
        <dbReference type="ARBA" id="ARBA00022435"/>
    </source>
</evidence>
<comment type="similarity">
    <text evidence="3">Belongs to the isocitrate and isopropylmalate dehydrogenases family.</text>
</comment>
<dbReference type="EMBL" id="VSSQ01066466">
    <property type="protein sequence ID" value="MPN18997.1"/>
    <property type="molecule type" value="Genomic_DNA"/>
</dbReference>
<feature type="domain" description="Isopropylmalate dehydrogenase-like" evidence="14">
    <location>
        <begin position="1"/>
        <end position="126"/>
    </location>
</feature>
<evidence type="ECO:0000256" key="13">
    <source>
        <dbReference type="ARBA" id="ARBA00023554"/>
    </source>
</evidence>
<comment type="subunit">
    <text evidence="4">Homodimer.</text>
</comment>
<dbReference type="AlphaFoldDB" id="A0A645FWW4"/>
<protein>
    <recommendedName>
        <fullName evidence="5">isocitrate dehydrogenase (NADP(+))</fullName>
        <ecNumber evidence="5">1.1.1.42</ecNumber>
    </recommendedName>
</protein>
<dbReference type="Pfam" id="PF00180">
    <property type="entry name" value="Iso_dh"/>
    <property type="match status" value="1"/>
</dbReference>
<evidence type="ECO:0000256" key="3">
    <source>
        <dbReference type="ARBA" id="ARBA00007769"/>
    </source>
</evidence>
<dbReference type="InterPro" id="IPR019818">
    <property type="entry name" value="IsoCit/isopropylmalate_DH_CS"/>
</dbReference>
<evidence type="ECO:0000256" key="11">
    <source>
        <dbReference type="ARBA" id="ARBA00023002"/>
    </source>
</evidence>
<dbReference type="GO" id="GO:0000287">
    <property type="term" value="F:magnesium ion binding"/>
    <property type="evidence" value="ECO:0007669"/>
    <property type="project" value="InterPro"/>
</dbReference>
<dbReference type="SUPFAM" id="SSF53659">
    <property type="entry name" value="Isocitrate/Isopropylmalate dehydrogenase-like"/>
    <property type="match status" value="1"/>
</dbReference>
<comment type="catalytic activity">
    <reaction evidence="13">
        <text>D-threo-isocitrate + NADP(+) = 2-oxoglutarate + CO2 + NADPH</text>
        <dbReference type="Rhea" id="RHEA:19629"/>
        <dbReference type="ChEBI" id="CHEBI:15562"/>
        <dbReference type="ChEBI" id="CHEBI:16526"/>
        <dbReference type="ChEBI" id="CHEBI:16810"/>
        <dbReference type="ChEBI" id="CHEBI:57783"/>
        <dbReference type="ChEBI" id="CHEBI:58349"/>
        <dbReference type="EC" id="1.1.1.42"/>
    </reaction>
</comment>
<keyword evidence="10" id="KW-0521">NADP</keyword>
<sequence length="130" mass="13963">MNPENYDVIATLNLNGDYISDALAAQVGGIGIAPGANINQNTGHAIFEATHGTAPEYAGLDELNPSSVLLSGAMLFDYIGWNEVSDLITRGIEKTIANKTVTRDFYYLMKDEAAQKVSCSGFAELVIENM</sequence>
<keyword evidence="6" id="KW-0329">Glyoxylate bypass</keyword>
<dbReference type="PANTHER" id="PTHR43504:SF1">
    <property type="entry name" value="ISOCITRATE DEHYDROGENASE [NADP]"/>
    <property type="match status" value="1"/>
</dbReference>
<dbReference type="PROSITE" id="PS00470">
    <property type="entry name" value="IDH_IMDH"/>
    <property type="match status" value="1"/>
</dbReference>
<dbReference type="InterPro" id="IPR024084">
    <property type="entry name" value="IsoPropMal-DH-like_dom"/>
</dbReference>
<dbReference type="InterPro" id="IPR004439">
    <property type="entry name" value="Isocitrate_DH_NADP_dimer_prok"/>
</dbReference>
<reference evidence="15" key="1">
    <citation type="submission" date="2019-08" db="EMBL/GenBank/DDBJ databases">
        <authorList>
            <person name="Kucharzyk K."/>
            <person name="Murdoch R.W."/>
            <person name="Higgins S."/>
            <person name="Loffler F."/>
        </authorList>
    </citation>
    <scope>NUCLEOTIDE SEQUENCE</scope>
</reference>
<evidence type="ECO:0000256" key="2">
    <source>
        <dbReference type="ARBA" id="ARBA00001946"/>
    </source>
</evidence>
<dbReference type="PANTHER" id="PTHR43504">
    <property type="entry name" value="ISOCITRATE DEHYDROGENASE [NADP]"/>
    <property type="match status" value="1"/>
</dbReference>
<evidence type="ECO:0000256" key="5">
    <source>
        <dbReference type="ARBA" id="ARBA00013013"/>
    </source>
</evidence>
<keyword evidence="8" id="KW-0479">Metal-binding</keyword>
<evidence type="ECO:0000313" key="15">
    <source>
        <dbReference type="EMBL" id="MPN18997.1"/>
    </source>
</evidence>
<evidence type="ECO:0000256" key="9">
    <source>
        <dbReference type="ARBA" id="ARBA00022842"/>
    </source>
</evidence>
<dbReference type="Gene3D" id="3.40.718.10">
    <property type="entry name" value="Isopropylmalate Dehydrogenase"/>
    <property type="match status" value="1"/>
</dbReference>
<comment type="caution">
    <text evidence="15">The sequence shown here is derived from an EMBL/GenBank/DDBJ whole genome shotgun (WGS) entry which is preliminary data.</text>
</comment>
<comment type="cofactor">
    <cofactor evidence="1">
        <name>Mn(2+)</name>
        <dbReference type="ChEBI" id="CHEBI:29035"/>
    </cofactor>
</comment>
<evidence type="ECO:0000256" key="8">
    <source>
        <dbReference type="ARBA" id="ARBA00022723"/>
    </source>
</evidence>
<proteinExistence type="inferred from homology"/>
<dbReference type="GO" id="GO:0006097">
    <property type="term" value="P:glyoxylate cycle"/>
    <property type="evidence" value="ECO:0007669"/>
    <property type="project" value="UniProtKB-KW"/>
</dbReference>
<keyword evidence="7" id="KW-0816">Tricarboxylic acid cycle</keyword>
<keyword evidence="12" id="KW-0464">Manganese</keyword>
<evidence type="ECO:0000256" key="12">
    <source>
        <dbReference type="ARBA" id="ARBA00023211"/>
    </source>
</evidence>
<name>A0A645FWW4_9ZZZZ</name>
<evidence type="ECO:0000256" key="7">
    <source>
        <dbReference type="ARBA" id="ARBA00022532"/>
    </source>
</evidence>
<dbReference type="EC" id="1.1.1.42" evidence="5"/>
<organism evidence="15">
    <name type="scientific">bioreactor metagenome</name>
    <dbReference type="NCBI Taxonomy" id="1076179"/>
    <lineage>
        <taxon>unclassified sequences</taxon>
        <taxon>metagenomes</taxon>
        <taxon>ecological metagenomes</taxon>
    </lineage>
</organism>
<evidence type="ECO:0000256" key="10">
    <source>
        <dbReference type="ARBA" id="ARBA00022857"/>
    </source>
</evidence>
<keyword evidence="11 15" id="KW-0560">Oxidoreductase</keyword>
<evidence type="ECO:0000256" key="4">
    <source>
        <dbReference type="ARBA" id="ARBA00011738"/>
    </source>
</evidence>
<accession>A0A645FWW4</accession>
<dbReference type="GO" id="GO:0004450">
    <property type="term" value="F:isocitrate dehydrogenase (NADP+) activity"/>
    <property type="evidence" value="ECO:0007669"/>
    <property type="project" value="UniProtKB-EC"/>
</dbReference>
<keyword evidence="9" id="KW-0460">Magnesium</keyword>
<evidence type="ECO:0000256" key="1">
    <source>
        <dbReference type="ARBA" id="ARBA00001936"/>
    </source>
</evidence>
<comment type="cofactor">
    <cofactor evidence="2">
        <name>Mg(2+)</name>
        <dbReference type="ChEBI" id="CHEBI:18420"/>
    </cofactor>
</comment>
<evidence type="ECO:0000259" key="14">
    <source>
        <dbReference type="SMART" id="SM01329"/>
    </source>
</evidence>
<dbReference type="GO" id="GO:0006099">
    <property type="term" value="P:tricarboxylic acid cycle"/>
    <property type="evidence" value="ECO:0007669"/>
    <property type="project" value="UniProtKB-KW"/>
</dbReference>
<dbReference type="GO" id="GO:0051287">
    <property type="term" value="F:NAD binding"/>
    <property type="evidence" value="ECO:0007669"/>
    <property type="project" value="InterPro"/>
</dbReference>
<dbReference type="SMART" id="SM01329">
    <property type="entry name" value="Iso_dh"/>
    <property type="match status" value="1"/>
</dbReference>
<gene>
    <name evidence="15" type="primary">icd_34</name>
    <name evidence="15" type="ORF">SDC9_166363</name>
</gene>